<dbReference type="Gene3D" id="3.30.428.10">
    <property type="entry name" value="HIT-like"/>
    <property type="match status" value="1"/>
</dbReference>
<dbReference type="PROSITE" id="PS51084">
    <property type="entry name" value="HIT_2"/>
    <property type="match status" value="1"/>
</dbReference>
<dbReference type="InterPro" id="IPR036265">
    <property type="entry name" value="HIT-like_sf"/>
</dbReference>
<accession>A0A1G7RBH8</accession>
<evidence type="ECO:0000256" key="3">
    <source>
        <dbReference type="PROSITE-ProRule" id="PRU00464"/>
    </source>
</evidence>
<evidence type="ECO:0000256" key="2">
    <source>
        <dbReference type="PIRSR" id="PIRSR601310-3"/>
    </source>
</evidence>
<evidence type="ECO:0000313" key="6">
    <source>
        <dbReference type="Proteomes" id="UP000199415"/>
    </source>
</evidence>
<name>A0A1G7RBH8_9PROT</name>
<dbReference type="InterPro" id="IPR001310">
    <property type="entry name" value="Histidine_triad_HIT"/>
</dbReference>
<dbReference type="Pfam" id="PF01230">
    <property type="entry name" value="HIT"/>
    <property type="match status" value="1"/>
</dbReference>
<dbReference type="CDD" id="cd01276">
    <property type="entry name" value="PKCI_related"/>
    <property type="match status" value="1"/>
</dbReference>
<dbReference type="PRINTS" id="PR00332">
    <property type="entry name" value="HISTRIAD"/>
</dbReference>
<feature type="short sequence motif" description="Histidine triad motif" evidence="2 3">
    <location>
        <begin position="103"/>
        <end position="107"/>
    </location>
</feature>
<dbReference type="OrthoDB" id="9784774at2"/>
<dbReference type="EMBL" id="FNCE01000005">
    <property type="protein sequence ID" value="SDG08161.1"/>
    <property type="molecule type" value="Genomic_DNA"/>
</dbReference>
<proteinExistence type="predicted"/>
<evidence type="ECO:0000256" key="1">
    <source>
        <dbReference type="PIRSR" id="PIRSR601310-1"/>
    </source>
</evidence>
<organism evidence="5 6">
    <name type="scientific">Limimonas halophila</name>
    <dbReference type="NCBI Taxonomy" id="1082479"/>
    <lineage>
        <taxon>Bacteria</taxon>
        <taxon>Pseudomonadati</taxon>
        <taxon>Pseudomonadota</taxon>
        <taxon>Alphaproteobacteria</taxon>
        <taxon>Rhodospirillales</taxon>
        <taxon>Rhodovibrionaceae</taxon>
        <taxon>Limimonas</taxon>
    </lineage>
</organism>
<dbReference type="InterPro" id="IPR019808">
    <property type="entry name" value="Histidine_triad_CS"/>
</dbReference>
<dbReference type="Proteomes" id="UP000199415">
    <property type="component" value="Unassembled WGS sequence"/>
</dbReference>
<dbReference type="SUPFAM" id="SSF54197">
    <property type="entry name" value="HIT-like"/>
    <property type="match status" value="1"/>
</dbReference>
<dbReference type="STRING" id="1082479.SAMN05216241_10571"/>
<keyword evidence="5" id="KW-0378">Hydrolase</keyword>
<keyword evidence="6" id="KW-1185">Reference proteome</keyword>
<reference evidence="5 6" key="1">
    <citation type="submission" date="2016-10" db="EMBL/GenBank/DDBJ databases">
        <authorList>
            <person name="de Groot N.N."/>
        </authorList>
    </citation>
    <scope>NUCLEOTIDE SEQUENCE [LARGE SCALE GENOMIC DNA]</scope>
    <source>
        <strain evidence="5 6">DSM 25584</strain>
    </source>
</reference>
<dbReference type="GO" id="GO:0016787">
    <property type="term" value="F:hydrolase activity"/>
    <property type="evidence" value="ECO:0007669"/>
    <property type="project" value="UniProtKB-KW"/>
</dbReference>
<dbReference type="RefSeq" id="WP_090019657.1">
    <property type="nucleotide sequence ID" value="NZ_FNCE01000005.1"/>
</dbReference>
<feature type="active site" description="Tele-AMP-histidine intermediate" evidence="1">
    <location>
        <position position="105"/>
    </location>
</feature>
<gene>
    <name evidence="5" type="ORF">SAMN05216241_10571</name>
</gene>
<dbReference type="AlphaFoldDB" id="A0A1G7RBH8"/>
<dbReference type="InterPro" id="IPR011146">
    <property type="entry name" value="HIT-like"/>
</dbReference>
<feature type="domain" description="HIT" evidence="4">
    <location>
        <begin position="9"/>
        <end position="119"/>
    </location>
</feature>
<evidence type="ECO:0000259" key="4">
    <source>
        <dbReference type="PROSITE" id="PS51084"/>
    </source>
</evidence>
<dbReference type="PROSITE" id="PS00892">
    <property type="entry name" value="HIT_1"/>
    <property type="match status" value="1"/>
</dbReference>
<sequence>MAQYDDTNIFAKIIRGEIPCNKVHEDDHTLAFYDVNPQTPTHVLVIPKGRYVNSDDFFNEAPEEEITAFFRTVGKVARELGVADNGYRILANAGKDAHQEVPHFHLHIFAGTDLGPMITPRG</sequence>
<evidence type="ECO:0000313" key="5">
    <source>
        <dbReference type="EMBL" id="SDG08161.1"/>
    </source>
</evidence>
<dbReference type="PANTHER" id="PTHR23089">
    <property type="entry name" value="HISTIDINE TRIAD HIT PROTEIN"/>
    <property type="match status" value="1"/>
</dbReference>
<protein>
    <submittedName>
        <fullName evidence="5">Diadenosine tetraphosphate (Ap4A) hydrolase</fullName>
    </submittedName>
</protein>